<feature type="transmembrane region" description="Helical" evidence="7">
    <location>
        <begin position="180"/>
        <end position="202"/>
    </location>
</feature>
<dbReference type="InterPro" id="IPR000515">
    <property type="entry name" value="MetI-like"/>
</dbReference>
<feature type="transmembrane region" description="Helical" evidence="7">
    <location>
        <begin position="239"/>
        <end position="264"/>
    </location>
</feature>
<feature type="transmembrane region" description="Helical" evidence="7">
    <location>
        <begin position="133"/>
        <end position="160"/>
    </location>
</feature>
<sequence>MWTYLLNRLAVNIPTLFAILVVVFVLMNMAPGDPVDAFVPPTAVLTDQQKEVLRHELGLDQPLPLRFVSWLQQVAHGELGLRYKDGSPVLQEIARRAVPTGLLTVAGLGMGALLGVLTGLISARAYRRWPDHVLSVLAYISISSPAFLVGIIAMYVFALQLGWFPSGGYTDPGDESWRNILYHLAMPAMVLSLQFIGILMRYTRAGLLETMSQDYVRTARAKGLNPQQVLFRHAFPNTLIPIITVIGANFSALIGGAVFIETVFSWPGMGMLFLDGIESRDYPLIMGITLVMAVVILFINMLTDLIYSRIDPRITLR</sequence>
<evidence type="ECO:0000313" key="10">
    <source>
        <dbReference type="Proteomes" id="UP000653343"/>
    </source>
</evidence>
<evidence type="ECO:0000256" key="6">
    <source>
        <dbReference type="ARBA" id="ARBA00023136"/>
    </source>
</evidence>
<evidence type="ECO:0000256" key="5">
    <source>
        <dbReference type="ARBA" id="ARBA00022989"/>
    </source>
</evidence>
<accession>A0ABQ2XVF4</accession>
<evidence type="ECO:0000256" key="7">
    <source>
        <dbReference type="RuleBase" id="RU363032"/>
    </source>
</evidence>
<evidence type="ECO:0000256" key="4">
    <source>
        <dbReference type="ARBA" id="ARBA00022692"/>
    </source>
</evidence>
<proteinExistence type="inferred from homology"/>
<reference evidence="10" key="1">
    <citation type="journal article" date="2019" name="Int. J. Syst. Evol. Microbiol.">
        <title>The Global Catalogue of Microorganisms (GCM) 10K type strain sequencing project: providing services to taxonomists for standard genome sequencing and annotation.</title>
        <authorList>
            <consortium name="The Broad Institute Genomics Platform"/>
            <consortium name="The Broad Institute Genome Sequencing Center for Infectious Disease"/>
            <person name="Wu L."/>
            <person name="Ma J."/>
        </authorList>
    </citation>
    <scope>NUCLEOTIDE SEQUENCE [LARGE SCALE GENOMIC DNA]</scope>
    <source>
        <strain evidence="10">KCTC 23917</strain>
    </source>
</reference>
<comment type="subcellular location">
    <subcellularLocation>
        <location evidence="1 7">Cell membrane</location>
        <topology evidence="1 7">Multi-pass membrane protein</topology>
    </subcellularLocation>
</comment>
<keyword evidence="3" id="KW-1003">Cell membrane</keyword>
<comment type="similarity">
    <text evidence="7">Belongs to the binding-protein-dependent transport system permease family.</text>
</comment>
<keyword evidence="2 7" id="KW-0813">Transport</keyword>
<gene>
    <name evidence="9" type="ORF">GCM10010946_11370</name>
</gene>
<keyword evidence="5 7" id="KW-1133">Transmembrane helix</keyword>
<feature type="transmembrane region" description="Helical" evidence="7">
    <location>
        <begin position="284"/>
        <end position="307"/>
    </location>
</feature>
<feature type="transmembrane region" description="Helical" evidence="7">
    <location>
        <begin position="97"/>
        <end position="121"/>
    </location>
</feature>
<comment type="caution">
    <text evidence="9">The sequence shown here is derived from an EMBL/GenBank/DDBJ whole genome shotgun (WGS) entry which is preliminary data.</text>
</comment>
<dbReference type="PANTHER" id="PTHR43163">
    <property type="entry name" value="DIPEPTIDE TRANSPORT SYSTEM PERMEASE PROTEIN DPPB-RELATED"/>
    <property type="match status" value="1"/>
</dbReference>
<dbReference type="EMBL" id="BMYU01000002">
    <property type="protein sequence ID" value="GGX35614.1"/>
    <property type="molecule type" value="Genomic_DNA"/>
</dbReference>
<evidence type="ECO:0000256" key="3">
    <source>
        <dbReference type="ARBA" id="ARBA00022475"/>
    </source>
</evidence>
<dbReference type="InterPro" id="IPR035906">
    <property type="entry name" value="MetI-like_sf"/>
</dbReference>
<dbReference type="PROSITE" id="PS50928">
    <property type="entry name" value="ABC_TM1"/>
    <property type="match status" value="1"/>
</dbReference>
<dbReference type="RefSeq" id="WP_189356085.1">
    <property type="nucleotide sequence ID" value="NZ_BMYU01000002.1"/>
</dbReference>
<keyword evidence="10" id="KW-1185">Reference proteome</keyword>
<evidence type="ECO:0000313" key="9">
    <source>
        <dbReference type="EMBL" id="GGX35614.1"/>
    </source>
</evidence>
<dbReference type="Gene3D" id="1.10.3720.10">
    <property type="entry name" value="MetI-like"/>
    <property type="match status" value="1"/>
</dbReference>
<keyword evidence="6 7" id="KW-0472">Membrane</keyword>
<evidence type="ECO:0000256" key="2">
    <source>
        <dbReference type="ARBA" id="ARBA00022448"/>
    </source>
</evidence>
<dbReference type="Pfam" id="PF00528">
    <property type="entry name" value="BPD_transp_1"/>
    <property type="match status" value="1"/>
</dbReference>
<dbReference type="PANTHER" id="PTHR43163:SF6">
    <property type="entry name" value="DIPEPTIDE TRANSPORT SYSTEM PERMEASE PROTEIN DPPB-RELATED"/>
    <property type="match status" value="1"/>
</dbReference>
<name>A0ABQ2XVF4_9BURK</name>
<dbReference type="InterPro" id="IPR045621">
    <property type="entry name" value="BPD_transp_1_N"/>
</dbReference>
<keyword evidence="4 7" id="KW-0812">Transmembrane</keyword>
<dbReference type="CDD" id="cd06261">
    <property type="entry name" value="TM_PBP2"/>
    <property type="match status" value="1"/>
</dbReference>
<evidence type="ECO:0000256" key="1">
    <source>
        <dbReference type="ARBA" id="ARBA00004651"/>
    </source>
</evidence>
<evidence type="ECO:0000259" key="8">
    <source>
        <dbReference type="PROSITE" id="PS50928"/>
    </source>
</evidence>
<dbReference type="Pfam" id="PF19300">
    <property type="entry name" value="BPD_transp_1_N"/>
    <property type="match status" value="1"/>
</dbReference>
<feature type="domain" description="ABC transmembrane type-1" evidence="8">
    <location>
        <begin position="97"/>
        <end position="303"/>
    </location>
</feature>
<feature type="transmembrane region" description="Helical" evidence="7">
    <location>
        <begin position="9"/>
        <end position="30"/>
    </location>
</feature>
<dbReference type="SUPFAM" id="SSF161098">
    <property type="entry name" value="MetI-like"/>
    <property type="match status" value="1"/>
</dbReference>
<dbReference type="Proteomes" id="UP000653343">
    <property type="component" value="Unassembled WGS sequence"/>
</dbReference>
<organism evidence="9 10">
    <name type="scientific">Undibacterium squillarum</name>
    <dbReference type="NCBI Taxonomy" id="1131567"/>
    <lineage>
        <taxon>Bacteria</taxon>
        <taxon>Pseudomonadati</taxon>
        <taxon>Pseudomonadota</taxon>
        <taxon>Betaproteobacteria</taxon>
        <taxon>Burkholderiales</taxon>
        <taxon>Oxalobacteraceae</taxon>
        <taxon>Undibacterium</taxon>
    </lineage>
</organism>
<protein>
    <submittedName>
        <fullName evidence="9">Peptide ABC transporter permease</fullName>
    </submittedName>
</protein>